<evidence type="ECO:0000256" key="2">
    <source>
        <dbReference type="ARBA" id="ARBA00004651"/>
    </source>
</evidence>
<feature type="transmembrane region" description="Helical" evidence="16">
    <location>
        <begin position="224"/>
        <end position="241"/>
    </location>
</feature>
<feature type="coiled-coil region" evidence="14">
    <location>
        <begin position="325"/>
        <end position="352"/>
    </location>
</feature>
<evidence type="ECO:0000256" key="6">
    <source>
        <dbReference type="ARBA" id="ARBA00022679"/>
    </source>
</evidence>
<dbReference type="EC" id="2.7.13.3" evidence="3"/>
<comment type="subcellular location">
    <subcellularLocation>
        <location evidence="2">Cell membrane</location>
        <topology evidence="2">Multi-pass membrane protein</topology>
    </subcellularLocation>
</comment>
<keyword evidence="9" id="KW-0418">Kinase</keyword>
<feature type="transmembrane region" description="Helical" evidence="16">
    <location>
        <begin position="191"/>
        <end position="212"/>
    </location>
</feature>
<proteinExistence type="predicted"/>
<keyword evidence="5" id="KW-0597">Phosphoprotein</keyword>
<name>A0A540WNH5_9BACT</name>
<feature type="transmembrane region" description="Helical" evidence="16">
    <location>
        <begin position="253"/>
        <end position="269"/>
    </location>
</feature>
<dbReference type="AlphaFoldDB" id="A0A540WNH5"/>
<evidence type="ECO:0000256" key="13">
    <source>
        <dbReference type="ARBA" id="ARBA00023136"/>
    </source>
</evidence>
<dbReference type="SUPFAM" id="SSF55874">
    <property type="entry name" value="ATPase domain of HSP90 chaperone/DNA topoisomerase II/histidine kinase"/>
    <property type="match status" value="1"/>
</dbReference>
<keyword evidence="10" id="KW-0067">ATP-binding</keyword>
<dbReference type="Pfam" id="PF05231">
    <property type="entry name" value="MASE1"/>
    <property type="match status" value="1"/>
</dbReference>
<feature type="transmembrane region" description="Helical" evidence="16">
    <location>
        <begin position="42"/>
        <end position="62"/>
    </location>
</feature>
<dbReference type="Gene3D" id="1.10.287.130">
    <property type="match status" value="1"/>
</dbReference>
<keyword evidence="6" id="KW-0808">Transferase</keyword>
<dbReference type="InterPro" id="IPR003594">
    <property type="entry name" value="HATPase_dom"/>
</dbReference>
<dbReference type="Proteomes" id="UP000315369">
    <property type="component" value="Unassembled WGS sequence"/>
</dbReference>
<evidence type="ECO:0000256" key="11">
    <source>
        <dbReference type="ARBA" id="ARBA00022989"/>
    </source>
</evidence>
<dbReference type="EMBL" id="VIFM01000246">
    <property type="protein sequence ID" value="TQF10565.1"/>
    <property type="molecule type" value="Genomic_DNA"/>
</dbReference>
<evidence type="ECO:0000256" key="15">
    <source>
        <dbReference type="SAM" id="MobiDB-lite"/>
    </source>
</evidence>
<evidence type="ECO:0000256" key="3">
    <source>
        <dbReference type="ARBA" id="ARBA00012438"/>
    </source>
</evidence>
<keyword evidence="19" id="KW-1185">Reference proteome</keyword>
<dbReference type="InterPro" id="IPR005467">
    <property type="entry name" value="His_kinase_dom"/>
</dbReference>
<keyword evidence="4" id="KW-1003">Cell membrane</keyword>
<dbReference type="SMART" id="SM00388">
    <property type="entry name" value="HisKA"/>
    <property type="match status" value="1"/>
</dbReference>
<dbReference type="InterPro" id="IPR007895">
    <property type="entry name" value="MASE1"/>
</dbReference>
<feature type="transmembrane region" description="Helical" evidence="16">
    <location>
        <begin position="151"/>
        <end position="171"/>
    </location>
</feature>
<dbReference type="InterPro" id="IPR036097">
    <property type="entry name" value="HisK_dim/P_sf"/>
</dbReference>
<dbReference type="InterPro" id="IPR036890">
    <property type="entry name" value="HATPase_C_sf"/>
</dbReference>
<evidence type="ECO:0000313" key="18">
    <source>
        <dbReference type="EMBL" id="TQF10565.1"/>
    </source>
</evidence>
<keyword evidence="11 16" id="KW-1133">Transmembrane helix</keyword>
<dbReference type="GO" id="GO:0005524">
    <property type="term" value="F:ATP binding"/>
    <property type="evidence" value="ECO:0007669"/>
    <property type="project" value="UniProtKB-KW"/>
</dbReference>
<feature type="region of interest" description="Disordered" evidence="15">
    <location>
        <begin position="1"/>
        <end position="22"/>
    </location>
</feature>
<dbReference type="PRINTS" id="PR00344">
    <property type="entry name" value="BCTRLSENSOR"/>
</dbReference>
<evidence type="ECO:0000256" key="4">
    <source>
        <dbReference type="ARBA" id="ARBA00022475"/>
    </source>
</evidence>
<dbReference type="InterPro" id="IPR004358">
    <property type="entry name" value="Sig_transdc_His_kin-like_C"/>
</dbReference>
<dbReference type="CDD" id="cd00082">
    <property type="entry name" value="HisKA"/>
    <property type="match status" value="1"/>
</dbReference>
<evidence type="ECO:0000256" key="7">
    <source>
        <dbReference type="ARBA" id="ARBA00022692"/>
    </source>
</evidence>
<gene>
    <name evidence="18" type="ORF">FJV41_38825</name>
</gene>
<dbReference type="SMART" id="SM00387">
    <property type="entry name" value="HATPase_c"/>
    <property type="match status" value="1"/>
</dbReference>
<evidence type="ECO:0000256" key="10">
    <source>
        <dbReference type="ARBA" id="ARBA00022840"/>
    </source>
</evidence>
<feature type="transmembrane region" description="Helical" evidence="16">
    <location>
        <begin position="309"/>
        <end position="329"/>
    </location>
</feature>
<feature type="domain" description="Histidine kinase" evidence="17">
    <location>
        <begin position="375"/>
        <end position="587"/>
    </location>
</feature>
<dbReference type="PANTHER" id="PTHR43065:SF10">
    <property type="entry name" value="PEROXIDE STRESS-ACTIVATED HISTIDINE KINASE MAK3"/>
    <property type="match status" value="1"/>
</dbReference>
<dbReference type="Gene3D" id="3.30.565.10">
    <property type="entry name" value="Histidine kinase-like ATPase, C-terminal domain"/>
    <property type="match status" value="1"/>
</dbReference>
<dbReference type="GO" id="GO:0005886">
    <property type="term" value="C:plasma membrane"/>
    <property type="evidence" value="ECO:0007669"/>
    <property type="project" value="UniProtKB-SubCell"/>
</dbReference>
<evidence type="ECO:0000256" key="16">
    <source>
        <dbReference type="SAM" id="Phobius"/>
    </source>
</evidence>
<evidence type="ECO:0000313" key="19">
    <source>
        <dbReference type="Proteomes" id="UP000315369"/>
    </source>
</evidence>
<dbReference type="PROSITE" id="PS50109">
    <property type="entry name" value="HIS_KIN"/>
    <property type="match status" value="1"/>
</dbReference>
<keyword evidence="7 16" id="KW-0812">Transmembrane</keyword>
<keyword evidence="8" id="KW-0547">Nucleotide-binding</keyword>
<evidence type="ECO:0000256" key="14">
    <source>
        <dbReference type="SAM" id="Coils"/>
    </source>
</evidence>
<evidence type="ECO:0000256" key="9">
    <source>
        <dbReference type="ARBA" id="ARBA00022777"/>
    </source>
</evidence>
<accession>A0A540WNH5</accession>
<sequence>MPVSVDRKASEPTASSRRMSRARPDEWDVPSFKSYPRRWQPLLRLVLFTATYALGVRLGAVLAFPPELVSAMWPPSGVALVGLLLTRHREWPLLALAAILVEPLVVGDSHGPITSTSFVIAAGNLLEAMVGAVLLRRLVRLHPAMDRVRDVLGLVGLAALGSTLISATLGMGMMLSALRLAPSDFWPSWRVFWVGNAMGVLLVAPLLLTWLSRGLDGWNRQRRLELAALLLLLGVTTQWVFSMPPTAAPPATFHPVTYLSFPFLLWAALRFEARGTTMATAVMSSLALWHTAHGNGPFAQFAWHNDSLTFLQSFLAVASVSGLLLASALSERRRAQEEVSHLNQELRQSLQTLAATQATLVRRERMAALGELSATVAHEVRNPLGAISNALAAIRRLAPQTAHGPAGTLLVIMDEEVQRLDLIVNDLLDFTRPMEPRLRTQALGPVVEGALSASLRSGPSGINVSRTLDEPLPPIDLDAHLLHVALTNLFTNAVQAMPSGGSLVTRIEPETRSGTLHARLTISDTGHGIAPEVQQRIFEPFFTTRASGTGLGLAIVRRIVDGHHGEVTVDSAVGQGTTFTVWLPCASAPQAAA</sequence>
<evidence type="ECO:0000259" key="17">
    <source>
        <dbReference type="PROSITE" id="PS50109"/>
    </source>
</evidence>
<evidence type="ECO:0000256" key="8">
    <source>
        <dbReference type="ARBA" id="ARBA00022741"/>
    </source>
</evidence>
<keyword evidence="14" id="KW-0175">Coiled coil</keyword>
<dbReference type="InterPro" id="IPR003661">
    <property type="entry name" value="HisK_dim/P_dom"/>
</dbReference>
<comment type="caution">
    <text evidence="18">The sequence shown here is derived from an EMBL/GenBank/DDBJ whole genome shotgun (WGS) entry which is preliminary data.</text>
</comment>
<keyword evidence="13 16" id="KW-0472">Membrane</keyword>
<dbReference type="GO" id="GO:0000155">
    <property type="term" value="F:phosphorelay sensor kinase activity"/>
    <property type="evidence" value="ECO:0007669"/>
    <property type="project" value="InterPro"/>
</dbReference>
<dbReference type="PANTHER" id="PTHR43065">
    <property type="entry name" value="SENSOR HISTIDINE KINASE"/>
    <property type="match status" value="1"/>
</dbReference>
<comment type="catalytic activity">
    <reaction evidence="1">
        <text>ATP + protein L-histidine = ADP + protein N-phospho-L-histidine.</text>
        <dbReference type="EC" id="2.7.13.3"/>
    </reaction>
</comment>
<dbReference type="SUPFAM" id="SSF47384">
    <property type="entry name" value="Homodimeric domain of signal transducing histidine kinase"/>
    <property type="match status" value="1"/>
</dbReference>
<organism evidence="18 19">
    <name type="scientific">Myxococcus llanfairpwllgwyngyllgogerychwyrndrobwllllantysiliogogogochensis</name>
    <dbReference type="NCBI Taxonomy" id="2590453"/>
    <lineage>
        <taxon>Bacteria</taxon>
        <taxon>Pseudomonadati</taxon>
        <taxon>Myxococcota</taxon>
        <taxon>Myxococcia</taxon>
        <taxon>Myxococcales</taxon>
        <taxon>Cystobacterineae</taxon>
        <taxon>Myxococcaceae</taxon>
        <taxon>Myxococcus</taxon>
    </lineage>
</organism>
<dbReference type="Pfam" id="PF02518">
    <property type="entry name" value="HATPase_c"/>
    <property type="match status" value="1"/>
</dbReference>
<reference evidence="18 19" key="1">
    <citation type="submission" date="2019-06" db="EMBL/GenBank/DDBJ databases">
        <authorList>
            <person name="Livingstone P."/>
            <person name="Whitworth D."/>
        </authorList>
    </citation>
    <scope>NUCLEOTIDE SEQUENCE [LARGE SCALE GENOMIC DNA]</scope>
    <source>
        <strain evidence="18 19">AM401</strain>
    </source>
</reference>
<feature type="transmembrane region" description="Helical" evidence="16">
    <location>
        <begin position="281"/>
        <end position="303"/>
    </location>
</feature>
<dbReference type="OrthoDB" id="9808844at2"/>
<feature type="transmembrane region" description="Helical" evidence="16">
    <location>
        <begin position="117"/>
        <end position="139"/>
    </location>
</feature>
<feature type="compositionally biased region" description="Basic and acidic residues" evidence="15">
    <location>
        <begin position="1"/>
        <end position="10"/>
    </location>
</feature>
<protein>
    <recommendedName>
        <fullName evidence="3">histidine kinase</fullName>
        <ecNumber evidence="3">2.7.13.3</ecNumber>
    </recommendedName>
</protein>
<dbReference type="Pfam" id="PF00512">
    <property type="entry name" value="HisKA"/>
    <property type="match status" value="1"/>
</dbReference>
<keyword evidence="12" id="KW-0902">Two-component regulatory system</keyword>
<evidence type="ECO:0000256" key="1">
    <source>
        <dbReference type="ARBA" id="ARBA00000085"/>
    </source>
</evidence>
<evidence type="ECO:0000256" key="5">
    <source>
        <dbReference type="ARBA" id="ARBA00022553"/>
    </source>
</evidence>
<evidence type="ECO:0000256" key="12">
    <source>
        <dbReference type="ARBA" id="ARBA00023012"/>
    </source>
</evidence>